<accession>A0AAE2VZ31</accession>
<dbReference type="EMBL" id="JAFBRM010000002">
    <property type="protein sequence ID" value="MBM1714188.1"/>
    <property type="molecule type" value="Genomic_DNA"/>
</dbReference>
<comment type="caution">
    <text evidence="1">The sequence shown here is derived from an EMBL/GenBank/DDBJ whole genome shotgun (WGS) entry which is preliminary data.</text>
</comment>
<protein>
    <submittedName>
        <fullName evidence="1">Orotidine 5-phosphate decarboxylase</fullName>
    </submittedName>
</protein>
<evidence type="ECO:0000313" key="2">
    <source>
        <dbReference type="Proteomes" id="UP000732193"/>
    </source>
</evidence>
<dbReference type="Proteomes" id="UP000732193">
    <property type="component" value="Unassembled WGS sequence"/>
</dbReference>
<sequence>MFTSPIQLSEVRYNAAEQQFEAAVRVHDNGIERTYACAIPAPISTSFEDAAQGLTKQALRRHAKRGGMFSHIASPALRLHAGRRSFDPARWLEGLMQHPNSSAA</sequence>
<dbReference type="RefSeq" id="WP_203242359.1">
    <property type="nucleotide sequence ID" value="NZ_JAFBRH010000002.1"/>
</dbReference>
<name>A0AAE2VZ31_9RHOB</name>
<gene>
    <name evidence="1" type="ORF">JQV55_11475</name>
</gene>
<evidence type="ECO:0000313" key="1">
    <source>
        <dbReference type="EMBL" id="MBM1714188.1"/>
    </source>
</evidence>
<reference evidence="1 2" key="1">
    <citation type="submission" date="2021-01" db="EMBL/GenBank/DDBJ databases">
        <title>Diatom-associated Roseobacters Show Island Model of Population Structure.</title>
        <authorList>
            <person name="Qu L."/>
            <person name="Feng X."/>
            <person name="Chen Y."/>
            <person name="Li L."/>
            <person name="Wang X."/>
            <person name="Hu Z."/>
            <person name="Wang H."/>
            <person name="Luo H."/>
        </authorList>
    </citation>
    <scope>NUCLEOTIDE SEQUENCE [LARGE SCALE GENOMIC DNA]</scope>
    <source>
        <strain evidence="1 2">TR60-84</strain>
    </source>
</reference>
<organism evidence="1 2">
    <name type="scientific">Sulfitobacter geojensis</name>
    <dbReference type="NCBI Taxonomy" id="1342299"/>
    <lineage>
        <taxon>Bacteria</taxon>
        <taxon>Pseudomonadati</taxon>
        <taxon>Pseudomonadota</taxon>
        <taxon>Alphaproteobacteria</taxon>
        <taxon>Rhodobacterales</taxon>
        <taxon>Roseobacteraceae</taxon>
        <taxon>Sulfitobacter</taxon>
    </lineage>
</organism>
<keyword evidence="2" id="KW-1185">Reference proteome</keyword>
<dbReference type="AlphaFoldDB" id="A0AAE2VZ31"/>
<proteinExistence type="predicted"/>